<dbReference type="GO" id="GO:0080043">
    <property type="term" value="F:quercetin 3-O-glucosyltransferase activity"/>
    <property type="evidence" value="ECO:0007669"/>
    <property type="project" value="TreeGrafter"/>
</dbReference>
<dbReference type="PANTHER" id="PTHR11926:SF1412">
    <property type="entry name" value="UDP-GLYCOSYLTRANSFERASE 83A1-LIKE"/>
    <property type="match status" value="1"/>
</dbReference>
<dbReference type="PANTHER" id="PTHR11926">
    <property type="entry name" value="GLUCOSYL/GLUCURONOSYL TRANSFERASES"/>
    <property type="match status" value="1"/>
</dbReference>
<proteinExistence type="inferred from homology"/>
<evidence type="ECO:0000256" key="2">
    <source>
        <dbReference type="ARBA" id="ARBA00022679"/>
    </source>
</evidence>
<reference evidence="3 4" key="1">
    <citation type="journal article" date="2018" name="Mol. Plant">
        <title>The genome of Artemisia annua provides insight into the evolution of Asteraceae family and artemisinin biosynthesis.</title>
        <authorList>
            <person name="Shen Q."/>
            <person name="Zhang L."/>
            <person name="Liao Z."/>
            <person name="Wang S."/>
            <person name="Yan T."/>
            <person name="Shi P."/>
            <person name="Liu M."/>
            <person name="Fu X."/>
            <person name="Pan Q."/>
            <person name="Wang Y."/>
            <person name="Lv Z."/>
            <person name="Lu X."/>
            <person name="Zhang F."/>
            <person name="Jiang W."/>
            <person name="Ma Y."/>
            <person name="Chen M."/>
            <person name="Hao X."/>
            <person name="Li L."/>
            <person name="Tang Y."/>
            <person name="Lv G."/>
            <person name="Zhou Y."/>
            <person name="Sun X."/>
            <person name="Brodelius P.E."/>
            <person name="Rose J.K.C."/>
            <person name="Tang K."/>
        </authorList>
    </citation>
    <scope>NUCLEOTIDE SEQUENCE [LARGE SCALE GENOMIC DNA]</scope>
    <source>
        <strain evidence="4">cv. Huhao1</strain>
        <tissue evidence="3">Leaf</tissue>
    </source>
</reference>
<dbReference type="AlphaFoldDB" id="A0A2U1QGA7"/>
<dbReference type="EMBL" id="PKPP01000147">
    <property type="protein sequence ID" value="PWA97032.1"/>
    <property type="molecule type" value="Genomic_DNA"/>
</dbReference>
<dbReference type="FunFam" id="3.40.50.2000:FF:000061">
    <property type="entry name" value="UDP-glycosyltransferase 83A1"/>
    <property type="match status" value="1"/>
</dbReference>
<organism evidence="3 4">
    <name type="scientific">Artemisia annua</name>
    <name type="common">Sweet wormwood</name>
    <dbReference type="NCBI Taxonomy" id="35608"/>
    <lineage>
        <taxon>Eukaryota</taxon>
        <taxon>Viridiplantae</taxon>
        <taxon>Streptophyta</taxon>
        <taxon>Embryophyta</taxon>
        <taxon>Tracheophyta</taxon>
        <taxon>Spermatophyta</taxon>
        <taxon>Magnoliopsida</taxon>
        <taxon>eudicotyledons</taxon>
        <taxon>Gunneridae</taxon>
        <taxon>Pentapetalae</taxon>
        <taxon>asterids</taxon>
        <taxon>campanulids</taxon>
        <taxon>Asterales</taxon>
        <taxon>Asteraceae</taxon>
        <taxon>Asteroideae</taxon>
        <taxon>Anthemideae</taxon>
        <taxon>Artemisiinae</taxon>
        <taxon>Artemisia</taxon>
    </lineage>
</organism>
<dbReference type="CDD" id="cd03784">
    <property type="entry name" value="GT1_Gtf-like"/>
    <property type="match status" value="1"/>
</dbReference>
<evidence type="ECO:0000256" key="1">
    <source>
        <dbReference type="ARBA" id="ARBA00009995"/>
    </source>
</evidence>
<dbReference type="OrthoDB" id="5835829at2759"/>
<dbReference type="FunFam" id="3.40.50.2000:FF:000108">
    <property type="entry name" value="UDP-glycosyltransferase 83A1"/>
    <property type="match status" value="1"/>
</dbReference>
<keyword evidence="2 3" id="KW-0808">Transferase</keyword>
<dbReference type="Pfam" id="PF00201">
    <property type="entry name" value="UDPGT"/>
    <property type="match status" value="1"/>
</dbReference>
<protein>
    <submittedName>
        <fullName evidence="3">UDP-glucuronosyl/UDP-glucosyltransferase</fullName>
    </submittedName>
</protein>
<comment type="similarity">
    <text evidence="1">Belongs to the UDP-glycosyltransferase family.</text>
</comment>
<accession>A0A2U1QGA7</accession>
<gene>
    <name evidence="3" type="ORF">CTI12_AA032370</name>
</gene>
<evidence type="ECO:0000313" key="3">
    <source>
        <dbReference type="EMBL" id="PWA97032.1"/>
    </source>
</evidence>
<dbReference type="SUPFAM" id="SSF53756">
    <property type="entry name" value="UDP-Glycosyltransferase/glycogen phosphorylase"/>
    <property type="match status" value="1"/>
</dbReference>
<dbReference type="InterPro" id="IPR002213">
    <property type="entry name" value="UDP_glucos_trans"/>
</dbReference>
<dbReference type="GO" id="GO:0080044">
    <property type="term" value="F:quercetin 7-O-glucosyltransferase activity"/>
    <property type="evidence" value="ECO:0007669"/>
    <property type="project" value="TreeGrafter"/>
</dbReference>
<sequence>MEKKKKNTEKTHVLIIPYIAQGHVIPLLELAQCLIKHGVKVTFVNTDVNHNIIMKTWLEKDSFGPLMNMVSIPDGMEASEDRNNFIIAVEALNRVIMPGKLEELIEMINKTDGDKICCVIADVAMPWATRVAEKLRIRRVTFWSAPAATLASLLSIQKLIDDGIMDNDGVPLNENIFQLSPTMPPMSTAELGWACMDTLEKTKILFKNAIEAVEADKTAEWKLCNSTHELESPTFNMFPNLLPIGPLLASNRLSKQAGHLWHEDSTCLAWLDKQPMSSVIYVAFGSFTIFNQTQFQEVALGLELTNRPFLWVVRPGLTKETSDTYPDGYMDRIGTRGKIVSWAPQQEVLAHPSVACFLSHCGWNSTLEGVSNAVPFLSWPYFADQLLNKTYICDIWMNGLGFQKDENGIIRSEEIKDKVDKLLNNKEFKTRALNLKEKVMSSIREGGRSHENFKCFIEWIKEIDYNGENHTTQERQRKGWSKGTCYSNCKIKGLCCIFLAP</sequence>
<dbReference type="Gene3D" id="3.40.50.2000">
    <property type="entry name" value="Glycogen Phosphorylase B"/>
    <property type="match status" value="2"/>
</dbReference>
<comment type="caution">
    <text evidence="3">The sequence shown here is derived from an EMBL/GenBank/DDBJ whole genome shotgun (WGS) entry which is preliminary data.</text>
</comment>
<evidence type="ECO:0000313" key="4">
    <source>
        <dbReference type="Proteomes" id="UP000245207"/>
    </source>
</evidence>
<name>A0A2U1QGA7_ARTAN</name>
<dbReference type="Proteomes" id="UP000245207">
    <property type="component" value="Unassembled WGS sequence"/>
</dbReference>
<keyword evidence="4" id="KW-1185">Reference proteome</keyword>